<dbReference type="SUPFAM" id="SSF51905">
    <property type="entry name" value="FAD/NAD(P)-binding domain"/>
    <property type="match status" value="1"/>
</dbReference>
<proteinExistence type="inferred from homology"/>
<keyword evidence="9" id="KW-1185">Reference proteome</keyword>
<dbReference type="RefSeq" id="WP_169623696.1">
    <property type="nucleotide sequence ID" value="NZ_JABBNT010000001.1"/>
</dbReference>
<comment type="similarity">
    <text evidence="2">Belongs to the FAD-dependent glycerol-3-phosphate dehydrogenase family.</text>
</comment>
<accession>A0A7Y0DXH7</accession>
<feature type="domain" description="Alpha-glycerophosphate oxidase C-terminal" evidence="7">
    <location>
        <begin position="424"/>
        <end position="546"/>
    </location>
</feature>
<dbReference type="PRINTS" id="PR01001">
    <property type="entry name" value="FADG3PDH"/>
</dbReference>
<sequence>MPDQRDDNLNKVRNAGHVDVIVVGGGINGIGVFRDLALQGVSVLLVDRADFCSGCSAAPSRMIHGGLRYLENGEFGLVRESLRERDALLVNAPHMVRPLPTTIPITSLFSGMLNAAVGFIGGKSQPAQRGALPVKIGLSLYDWVTRDRRLTPKHVFRNAAETAATWPGLKGGLSGTLRWSATYFDAWISHPERLGVELILDAQRDAPDAIALNHADIVRVGDGFAVTDLLTGERIRIGTSLVVNATGAWLDETNRALAGAGLPTEPFVSGTKGSHLIIDKPALRDALNGHMIFFENSDGRICIVFPYLGNVLAGSTDIRVDKVTRVRCETEERDYILESLRLIFPEIEVTPDDVVFSYSGIRPLPRSDHDFTGRISRGHSVERLDGNPPQLCMIGGKWTTFRAFAEEATTEALKCLGRPRVRDTLSLRIGGGAGYPEDPDTFISDLSADHDLSKDRAAYLFDLYGTRARDVAAFCASYPGDKALDEDCSMTTGEVAFLLRQEFAVTLGDIVLRRTALAIRGEISARRLDRIAEIVAAERGWDDARRDQEMQKLVAELDAYYGVSPAMLENRDRRRE</sequence>
<evidence type="ECO:0000256" key="3">
    <source>
        <dbReference type="ARBA" id="ARBA00022630"/>
    </source>
</evidence>
<dbReference type="PANTHER" id="PTHR11985">
    <property type="entry name" value="GLYCEROL-3-PHOSPHATE DEHYDROGENASE"/>
    <property type="match status" value="1"/>
</dbReference>
<evidence type="ECO:0000313" key="8">
    <source>
        <dbReference type="EMBL" id="NMM43420.1"/>
    </source>
</evidence>
<keyword evidence="3" id="KW-0285">Flavoprotein</keyword>
<dbReference type="EMBL" id="JABBNT010000001">
    <property type="protein sequence ID" value="NMM43420.1"/>
    <property type="molecule type" value="Genomic_DNA"/>
</dbReference>
<evidence type="ECO:0000256" key="2">
    <source>
        <dbReference type="ARBA" id="ARBA00007330"/>
    </source>
</evidence>
<dbReference type="PANTHER" id="PTHR11985:SF15">
    <property type="entry name" value="GLYCEROL-3-PHOSPHATE DEHYDROGENASE, MITOCHONDRIAL"/>
    <property type="match status" value="1"/>
</dbReference>
<evidence type="ECO:0000256" key="1">
    <source>
        <dbReference type="ARBA" id="ARBA00001974"/>
    </source>
</evidence>
<dbReference type="GO" id="GO:0046168">
    <property type="term" value="P:glycerol-3-phosphate catabolic process"/>
    <property type="evidence" value="ECO:0007669"/>
    <property type="project" value="TreeGrafter"/>
</dbReference>
<evidence type="ECO:0000256" key="5">
    <source>
        <dbReference type="ARBA" id="ARBA00023002"/>
    </source>
</evidence>
<dbReference type="Gene3D" id="3.50.50.60">
    <property type="entry name" value="FAD/NAD(P)-binding domain"/>
    <property type="match status" value="1"/>
</dbReference>
<dbReference type="Pfam" id="PF01266">
    <property type="entry name" value="DAO"/>
    <property type="match status" value="1"/>
</dbReference>
<reference evidence="8 9" key="1">
    <citation type="submission" date="2020-04" db="EMBL/GenBank/DDBJ databases">
        <title>Rhodospirillaceae bacterium KN72 isolated from deep sea.</title>
        <authorList>
            <person name="Zhang D.-C."/>
        </authorList>
    </citation>
    <scope>NUCLEOTIDE SEQUENCE [LARGE SCALE GENOMIC DNA]</scope>
    <source>
        <strain evidence="8 9">KN72</strain>
    </source>
</reference>
<evidence type="ECO:0000259" key="7">
    <source>
        <dbReference type="Pfam" id="PF16901"/>
    </source>
</evidence>
<dbReference type="Pfam" id="PF16901">
    <property type="entry name" value="DAO_C"/>
    <property type="match status" value="1"/>
</dbReference>
<dbReference type="GO" id="GO:0004368">
    <property type="term" value="F:glycerol-3-phosphate dehydrogenase (quinone) activity"/>
    <property type="evidence" value="ECO:0007669"/>
    <property type="project" value="InterPro"/>
</dbReference>
<dbReference type="InterPro" id="IPR036188">
    <property type="entry name" value="FAD/NAD-bd_sf"/>
</dbReference>
<evidence type="ECO:0000259" key="6">
    <source>
        <dbReference type="Pfam" id="PF01266"/>
    </source>
</evidence>
<organism evidence="8 9">
    <name type="scientific">Pacificispira spongiicola</name>
    <dbReference type="NCBI Taxonomy" id="2729598"/>
    <lineage>
        <taxon>Bacteria</taxon>
        <taxon>Pseudomonadati</taxon>
        <taxon>Pseudomonadota</taxon>
        <taxon>Alphaproteobacteria</taxon>
        <taxon>Rhodospirillales</taxon>
        <taxon>Rhodospirillaceae</taxon>
        <taxon>Pacificispira</taxon>
    </lineage>
</organism>
<dbReference type="InterPro" id="IPR006076">
    <property type="entry name" value="FAD-dep_OxRdtase"/>
</dbReference>
<feature type="domain" description="FAD dependent oxidoreductase" evidence="6">
    <location>
        <begin position="19"/>
        <end position="374"/>
    </location>
</feature>
<gene>
    <name evidence="8" type="ORF">HH303_02940</name>
</gene>
<dbReference type="Proteomes" id="UP000539372">
    <property type="component" value="Unassembled WGS sequence"/>
</dbReference>
<dbReference type="InterPro" id="IPR031656">
    <property type="entry name" value="DAO_C"/>
</dbReference>
<evidence type="ECO:0000313" key="9">
    <source>
        <dbReference type="Proteomes" id="UP000539372"/>
    </source>
</evidence>
<name>A0A7Y0DXH7_9PROT</name>
<keyword evidence="4" id="KW-0274">FAD</keyword>
<dbReference type="InterPro" id="IPR038299">
    <property type="entry name" value="DAO_C_sf"/>
</dbReference>
<keyword evidence="5" id="KW-0560">Oxidoreductase</keyword>
<dbReference type="InterPro" id="IPR000447">
    <property type="entry name" value="G3P_DH_FAD-dep"/>
</dbReference>
<comment type="cofactor">
    <cofactor evidence="1">
        <name>FAD</name>
        <dbReference type="ChEBI" id="CHEBI:57692"/>
    </cofactor>
</comment>
<comment type="caution">
    <text evidence="8">The sequence shown here is derived from an EMBL/GenBank/DDBJ whole genome shotgun (WGS) entry which is preliminary data.</text>
</comment>
<dbReference type="Gene3D" id="1.10.8.870">
    <property type="entry name" value="Alpha-glycerophosphate oxidase, cap domain"/>
    <property type="match status" value="1"/>
</dbReference>
<protein>
    <submittedName>
        <fullName evidence="8">Glycerol-3-phosphate dehydrogenase/oxidase</fullName>
    </submittedName>
</protein>
<dbReference type="AlphaFoldDB" id="A0A7Y0DXH7"/>
<evidence type="ECO:0000256" key="4">
    <source>
        <dbReference type="ARBA" id="ARBA00022827"/>
    </source>
</evidence>
<dbReference type="Gene3D" id="3.30.9.10">
    <property type="entry name" value="D-Amino Acid Oxidase, subunit A, domain 2"/>
    <property type="match status" value="1"/>
</dbReference>